<comment type="caution">
    <text evidence="2">The sequence shown here is derived from an EMBL/GenBank/DDBJ whole genome shotgun (WGS) entry which is preliminary data.</text>
</comment>
<feature type="transmembrane region" description="Helical" evidence="1">
    <location>
        <begin position="345"/>
        <end position="366"/>
    </location>
</feature>
<dbReference type="AlphaFoldDB" id="A0A1E3VQZ3"/>
<keyword evidence="1" id="KW-0812">Transmembrane</keyword>
<feature type="transmembrane region" description="Helical" evidence="1">
    <location>
        <begin position="103"/>
        <end position="128"/>
    </location>
</feature>
<gene>
    <name evidence="2" type="ORF">AUC70_01495</name>
</gene>
<evidence type="ECO:0000313" key="2">
    <source>
        <dbReference type="EMBL" id="ODR95948.1"/>
    </source>
</evidence>
<evidence type="ECO:0000256" key="1">
    <source>
        <dbReference type="SAM" id="Phobius"/>
    </source>
</evidence>
<organism evidence="2 3">
    <name type="scientific">Methyloceanibacter stevinii</name>
    <dbReference type="NCBI Taxonomy" id="1774970"/>
    <lineage>
        <taxon>Bacteria</taxon>
        <taxon>Pseudomonadati</taxon>
        <taxon>Pseudomonadota</taxon>
        <taxon>Alphaproteobacteria</taxon>
        <taxon>Hyphomicrobiales</taxon>
        <taxon>Hyphomicrobiaceae</taxon>
        <taxon>Methyloceanibacter</taxon>
    </lineage>
</organism>
<keyword evidence="3" id="KW-1185">Reference proteome</keyword>
<feature type="transmembrane region" description="Helical" evidence="1">
    <location>
        <begin position="134"/>
        <end position="153"/>
    </location>
</feature>
<keyword evidence="1" id="KW-0472">Membrane</keyword>
<feature type="transmembrane region" description="Helical" evidence="1">
    <location>
        <begin position="282"/>
        <end position="302"/>
    </location>
</feature>
<keyword evidence="1" id="KW-1133">Transmembrane helix</keyword>
<feature type="transmembrane region" description="Helical" evidence="1">
    <location>
        <begin position="165"/>
        <end position="187"/>
    </location>
</feature>
<accession>A0A1E3VQZ3</accession>
<protein>
    <recommendedName>
        <fullName evidence="4">Amino acid permease</fullName>
    </recommendedName>
</protein>
<feature type="transmembrane region" description="Helical" evidence="1">
    <location>
        <begin position="54"/>
        <end position="76"/>
    </location>
</feature>
<feature type="transmembrane region" description="Helical" evidence="1">
    <location>
        <begin position="202"/>
        <end position="220"/>
    </location>
</feature>
<dbReference type="EMBL" id="LPWE01000010">
    <property type="protein sequence ID" value="ODR95948.1"/>
    <property type="molecule type" value="Genomic_DNA"/>
</dbReference>
<feature type="transmembrane region" description="Helical" evidence="1">
    <location>
        <begin position="373"/>
        <end position="393"/>
    </location>
</feature>
<feature type="transmembrane region" description="Helical" evidence="1">
    <location>
        <begin position="323"/>
        <end position="339"/>
    </location>
</feature>
<sequence>MLSALILLTTAACAGLMAWPKLANNRLWRATLTPLASIIGSGFLVLGPILDDRFGAYGLLAMAALCAMAAMFGSAIRFNIAAYDQDGWIAGSPVERLESISSWVLAFAYIISVAYYLNLFGAFGVSLADVDQDFSAKLLTTAMFAFILVIGWTRGFSALERLEQISVGLKLAVIGGLLVGLASYFGAKASAGALVLNTPQVTGWNAVAMLFGLIVTVQGFETSRYLGETYSAKTRIASMRLAQIISTAIYLVYIGLVTFVFAREDLHFSETAVVDMMGMVAPILTVLLVVAALSAQFSAAVADTSGSGGLFEELTHGRVSSRVGYLLLIVVGIALTWTADVFEIIAYASRAFAAYYAIQAGIAAHFAHRNKPFGPLCISYAALMVLGLAITLYGTPVEGGAE</sequence>
<evidence type="ECO:0008006" key="4">
    <source>
        <dbReference type="Google" id="ProtNLM"/>
    </source>
</evidence>
<proteinExistence type="predicted"/>
<dbReference type="Gene3D" id="1.20.1740.10">
    <property type="entry name" value="Amino acid/polyamine transporter I"/>
    <property type="match status" value="1"/>
</dbReference>
<dbReference type="Proteomes" id="UP000094172">
    <property type="component" value="Unassembled WGS sequence"/>
</dbReference>
<evidence type="ECO:0000313" key="3">
    <source>
        <dbReference type="Proteomes" id="UP000094172"/>
    </source>
</evidence>
<reference evidence="2 3" key="1">
    <citation type="journal article" date="2016" name="Environ. Microbiol.">
        <title>New Methyloceanibacter diversity from North Sea sediments includes methanotroph containing solely the soluble methane monooxygenase.</title>
        <authorList>
            <person name="Vekeman B."/>
            <person name="Kerckhof F.M."/>
            <person name="Cremers G."/>
            <person name="de Vos P."/>
            <person name="Vandamme P."/>
            <person name="Boon N."/>
            <person name="Op den Camp H.J."/>
            <person name="Heylen K."/>
        </authorList>
    </citation>
    <scope>NUCLEOTIDE SEQUENCE [LARGE SCALE GENOMIC DNA]</scope>
    <source>
        <strain evidence="2 3">R-67176</strain>
    </source>
</reference>
<name>A0A1E3VQZ3_9HYPH</name>
<feature type="transmembrane region" description="Helical" evidence="1">
    <location>
        <begin position="241"/>
        <end position="262"/>
    </location>
</feature>